<evidence type="ECO:0000313" key="2">
    <source>
        <dbReference type="Proteomes" id="UP000237271"/>
    </source>
</evidence>
<keyword evidence="2" id="KW-1185">Reference proteome</keyword>
<comment type="caution">
    <text evidence="1">The sequence shown here is derived from an EMBL/GenBank/DDBJ whole genome shotgun (WGS) entry which is preliminary data.</text>
</comment>
<evidence type="ECO:0000313" key="1">
    <source>
        <dbReference type="EMBL" id="POM62853.1"/>
    </source>
</evidence>
<dbReference type="AlphaFoldDB" id="A0A2P4XBC4"/>
<reference evidence="1 2" key="1">
    <citation type="journal article" date="2017" name="Genome Biol. Evol.">
        <title>Phytophthora megakarya and P. palmivora, closely related causal agents of cacao black pod rot, underwent increases in genome sizes and gene numbers by different mechanisms.</title>
        <authorList>
            <person name="Ali S.S."/>
            <person name="Shao J."/>
            <person name="Lary D.J."/>
            <person name="Kronmiller B."/>
            <person name="Shen D."/>
            <person name="Strem M.D."/>
            <person name="Amoako-Attah I."/>
            <person name="Akrofi A.Y."/>
            <person name="Begoude B.A."/>
            <person name="Ten Hoopen G.M."/>
            <person name="Coulibaly K."/>
            <person name="Kebe B.I."/>
            <person name="Melnick R.L."/>
            <person name="Guiltinan M.J."/>
            <person name="Tyler B.M."/>
            <person name="Meinhardt L.W."/>
            <person name="Bailey B.A."/>
        </authorList>
    </citation>
    <scope>NUCLEOTIDE SEQUENCE [LARGE SCALE GENOMIC DNA]</scope>
    <source>
        <strain evidence="2">sbr112.9</strain>
    </source>
</reference>
<protein>
    <submittedName>
        <fullName evidence="1">Uncharacterized protein</fullName>
    </submittedName>
</protein>
<dbReference type="Proteomes" id="UP000237271">
    <property type="component" value="Unassembled WGS sequence"/>
</dbReference>
<proteinExistence type="predicted"/>
<accession>A0A2P4XBC4</accession>
<name>A0A2P4XBC4_9STRA</name>
<sequence length="81" mass="9339">MARFSASAKFFPAPDPTVSFRIDHIRNGSVFRTDRYQILLITLWDHLTLLSYKRRKQVLKVAKNGQRATIMATNMHAPGHQ</sequence>
<dbReference type="EMBL" id="NCKW01015489">
    <property type="protein sequence ID" value="POM62853.1"/>
    <property type="molecule type" value="Genomic_DNA"/>
</dbReference>
<organism evidence="1 2">
    <name type="scientific">Phytophthora palmivora</name>
    <dbReference type="NCBI Taxonomy" id="4796"/>
    <lineage>
        <taxon>Eukaryota</taxon>
        <taxon>Sar</taxon>
        <taxon>Stramenopiles</taxon>
        <taxon>Oomycota</taxon>
        <taxon>Peronosporomycetes</taxon>
        <taxon>Peronosporales</taxon>
        <taxon>Peronosporaceae</taxon>
        <taxon>Phytophthora</taxon>
    </lineage>
</organism>
<gene>
    <name evidence="1" type="ORF">PHPALM_27943</name>
</gene>